<feature type="region of interest" description="Disordered" evidence="2">
    <location>
        <begin position="1"/>
        <end position="25"/>
    </location>
</feature>
<dbReference type="InterPro" id="IPR005374">
    <property type="entry name" value="BBLN_eukaryota"/>
</dbReference>
<dbReference type="OrthoDB" id="10050612at2759"/>
<dbReference type="Proteomes" id="UP000499080">
    <property type="component" value="Unassembled WGS sequence"/>
</dbReference>
<comment type="caution">
    <text evidence="3">The sequence shown here is derived from an EMBL/GenBank/DDBJ whole genome shotgun (WGS) entry which is preliminary data.</text>
</comment>
<dbReference type="PANTHER" id="PTHR34344:SF1">
    <property type="entry name" value="BUBLIN COILED-COIL PROTEIN"/>
    <property type="match status" value="1"/>
</dbReference>
<evidence type="ECO:0000313" key="4">
    <source>
        <dbReference type="Proteomes" id="UP000499080"/>
    </source>
</evidence>
<dbReference type="AlphaFoldDB" id="A0A4Y2KV96"/>
<name>A0A4Y2KV96_ARAVE</name>
<keyword evidence="4" id="KW-1185">Reference proteome</keyword>
<organism evidence="3 4">
    <name type="scientific">Araneus ventricosus</name>
    <name type="common">Orbweaver spider</name>
    <name type="synonym">Epeira ventricosa</name>
    <dbReference type="NCBI Taxonomy" id="182803"/>
    <lineage>
        <taxon>Eukaryota</taxon>
        <taxon>Metazoa</taxon>
        <taxon>Ecdysozoa</taxon>
        <taxon>Arthropoda</taxon>
        <taxon>Chelicerata</taxon>
        <taxon>Arachnida</taxon>
        <taxon>Araneae</taxon>
        <taxon>Araneomorphae</taxon>
        <taxon>Entelegynae</taxon>
        <taxon>Araneoidea</taxon>
        <taxon>Araneidae</taxon>
        <taxon>Araneus</taxon>
    </lineage>
</organism>
<keyword evidence="1" id="KW-0175">Coiled coil</keyword>
<sequence>MTANNKPGEPPEENNEQSLPPIEDMNLQDADIEAYMQLNQELDEINNCLDALEKKNDSLHEELFKLLEESRQIRSELKDANSAAT</sequence>
<dbReference type="PANTHER" id="PTHR34344">
    <property type="entry name" value="UPF0184 PROTEIN C9ORF16"/>
    <property type="match status" value="1"/>
</dbReference>
<accession>A0A4Y2KV96</accession>
<evidence type="ECO:0000256" key="2">
    <source>
        <dbReference type="SAM" id="MobiDB-lite"/>
    </source>
</evidence>
<protein>
    <submittedName>
        <fullName evidence="3">Uncharacterized protein</fullName>
    </submittedName>
</protein>
<feature type="coiled-coil region" evidence="1">
    <location>
        <begin position="35"/>
        <end position="69"/>
    </location>
</feature>
<gene>
    <name evidence="3" type="ORF">AVEN_236637_1</name>
</gene>
<reference evidence="3 4" key="1">
    <citation type="journal article" date="2019" name="Sci. Rep.">
        <title>Orb-weaving spider Araneus ventricosus genome elucidates the spidroin gene catalogue.</title>
        <authorList>
            <person name="Kono N."/>
            <person name="Nakamura H."/>
            <person name="Ohtoshi R."/>
            <person name="Moran D.A.P."/>
            <person name="Shinohara A."/>
            <person name="Yoshida Y."/>
            <person name="Fujiwara M."/>
            <person name="Mori M."/>
            <person name="Tomita M."/>
            <person name="Arakawa K."/>
        </authorList>
    </citation>
    <scope>NUCLEOTIDE SEQUENCE [LARGE SCALE GENOMIC DNA]</scope>
</reference>
<evidence type="ECO:0000313" key="3">
    <source>
        <dbReference type="EMBL" id="GBN06394.1"/>
    </source>
</evidence>
<dbReference type="EMBL" id="BGPR01005060">
    <property type="protein sequence ID" value="GBN06394.1"/>
    <property type="molecule type" value="Genomic_DNA"/>
</dbReference>
<proteinExistence type="predicted"/>
<dbReference type="Pfam" id="PF03670">
    <property type="entry name" value="UPF0184"/>
    <property type="match status" value="1"/>
</dbReference>
<evidence type="ECO:0000256" key="1">
    <source>
        <dbReference type="SAM" id="Coils"/>
    </source>
</evidence>